<evidence type="ECO:0000256" key="1">
    <source>
        <dbReference type="ARBA" id="ARBA00022490"/>
    </source>
</evidence>
<evidence type="ECO:0000256" key="10">
    <source>
        <dbReference type="ARBA" id="ARBA00023016"/>
    </source>
</evidence>
<keyword evidence="4 11" id="KW-0808">Transferase</keyword>
<feature type="active site" description="Proton acceptor" evidence="11">
    <location>
        <position position="211"/>
    </location>
</feature>
<accession>A0ABT2D395</accession>
<feature type="binding site" evidence="11">
    <location>
        <position position="228"/>
    </location>
    <ligand>
        <name>Mg(2+)</name>
        <dbReference type="ChEBI" id="CHEBI:18420"/>
    </ligand>
</feature>
<comment type="caution">
    <text evidence="13">The sequence shown here is derived from an EMBL/GenBank/DDBJ whole genome shotgun (WGS) entry which is preliminary data.</text>
</comment>
<evidence type="ECO:0000256" key="11">
    <source>
        <dbReference type="HAMAP-Rule" id="MF_01497"/>
    </source>
</evidence>
<evidence type="ECO:0000256" key="6">
    <source>
        <dbReference type="ARBA" id="ARBA00022741"/>
    </source>
</evidence>
<comment type="cofactor">
    <cofactor evidence="11">
        <name>Mg(2+)</name>
        <dbReference type="ChEBI" id="CHEBI:18420"/>
    </cofactor>
</comment>
<dbReference type="EMBL" id="JANUGU010000009">
    <property type="protein sequence ID" value="MCS0660718.1"/>
    <property type="molecule type" value="Genomic_DNA"/>
</dbReference>
<sequence length="336" mass="38395">MNELSHGQDPALQHPYERLGPDKVLDAVDSVGLYGDGRLLALNSYENRVYQVGREEGPPVVVKFYRPARWSREQILEEHAFVADLAGREVPVVAPLALDGQTLHHFDGFLFAVFPRRGGRAPELSDPIALEWMGRFIGRIHSLGATEAYRTRPAIDIDTFGRQPRHFLLEHRFIPPDVLPAWTSVVDQALAGVARCYERAGELKLLRLHGDCHTGNVLWTDDGPHFVDFDDSRMGPAVQDLWMLLSGERQEMVGQMADILAGYEDFCAFDPRQLYLVEALRTLRLIHYSGWLASRWNDPAFPAAFPWFNTQRYWQDRILELREQIALMDEPPLWPV</sequence>
<name>A0ABT2D395_9BURK</name>
<dbReference type="Gene3D" id="1.10.510.10">
    <property type="entry name" value="Transferase(Phosphotransferase) domain 1"/>
    <property type="match status" value="1"/>
</dbReference>
<keyword evidence="1 11" id="KW-0963">Cytoplasm</keyword>
<keyword evidence="2 11" id="KW-0723">Serine/threonine-protein kinase</keyword>
<evidence type="ECO:0000313" key="13">
    <source>
        <dbReference type="EMBL" id="MCS0660718.1"/>
    </source>
</evidence>
<evidence type="ECO:0000256" key="3">
    <source>
        <dbReference type="ARBA" id="ARBA00022553"/>
    </source>
</evidence>
<keyword evidence="14" id="KW-1185">Reference proteome</keyword>
<feature type="binding site" evidence="11">
    <location>
        <position position="216"/>
    </location>
    <ligand>
        <name>Mg(2+)</name>
        <dbReference type="ChEBI" id="CHEBI:18420"/>
    </ligand>
</feature>
<comment type="function">
    <text evidence="11">A protein kinase that phosphorylates Ser and Thr residues. Probably acts to suppress the effects of stress linked to accumulation of reactive oxygen species. Probably involved in the extracytoplasmic stress response.</text>
</comment>
<comment type="catalytic activity">
    <reaction evidence="11">
        <text>L-seryl-[protein] + ATP = O-phospho-L-seryl-[protein] + ADP + H(+)</text>
        <dbReference type="Rhea" id="RHEA:17989"/>
        <dbReference type="Rhea" id="RHEA-COMP:9863"/>
        <dbReference type="Rhea" id="RHEA-COMP:11604"/>
        <dbReference type="ChEBI" id="CHEBI:15378"/>
        <dbReference type="ChEBI" id="CHEBI:29999"/>
        <dbReference type="ChEBI" id="CHEBI:30616"/>
        <dbReference type="ChEBI" id="CHEBI:83421"/>
        <dbReference type="ChEBI" id="CHEBI:456216"/>
        <dbReference type="EC" id="2.7.11.1"/>
    </reaction>
</comment>
<proteinExistence type="inferred from homology"/>
<evidence type="ECO:0000256" key="4">
    <source>
        <dbReference type="ARBA" id="ARBA00022679"/>
    </source>
</evidence>
<evidence type="ECO:0000256" key="8">
    <source>
        <dbReference type="ARBA" id="ARBA00022840"/>
    </source>
</evidence>
<feature type="site" description="ATP" evidence="11">
    <location>
        <position position="44"/>
    </location>
</feature>
<keyword evidence="5 11" id="KW-0479">Metal-binding</keyword>
<keyword evidence="7 11" id="KW-0418">Kinase</keyword>
<comment type="similarity">
    <text evidence="11">Belongs to the SrkA/RdoA protein kinase family.</text>
</comment>
<comment type="catalytic activity">
    <reaction evidence="11">
        <text>L-threonyl-[protein] + ATP = O-phospho-L-threonyl-[protein] + ADP + H(+)</text>
        <dbReference type="Rhea" id="RHEA:46608"/>
        <dbReference type="Rhea" id="RHEA-COMP:11060"/>
        <dbReference type="Rhea" id="RHEA-COMP:11605"/>
        <dbReference type="ChEBI" id="CHEBI:15378"/>
        <dbReference type="ChEBI" id="CHEBI:30013"/>
        <dbReference type="ChEBI" id="CHEBI:30616"/>
        <dbReference type="ChEBI" id="CHEBI:61977"/>
        <dbReference type="ChEBI" id="CHEBI:456216"/>
        <dbReference type="EC" id="2.7.11.1"/>
    </reaction>
</comment>
<evidence type="ECO:0000256" key="5">
    <source>
        <dbReference type="ARBA" id="ARBA00022723"/>
    </source>
</evidence>
<dbReference type="HAMAP" id="MF_01497">
    <property type="entry name" value="SrkA_kinase"/>
    <property type="match status" value="1"/>
</dbReference>
<keyword evidence="3 11" id="KW-0597">Phosphoprotein</keyword>
<evidence type="ECO:0000256" key="7">
    <source>
        <dbReference type="ARBA" id="ARBA00022777"/>
    </source>
</evidence>
<dbReference type="GO" id="GO:0004674">
    <property type="term" value="F:protein serine/threonine kinase activity"/>
    <property type="evidence" value="ECO:0007669"/>
    <property type="project" value="UniProtKB-KW"/>
</dbReference>
<dbReference type="EC" id="2.7.11.1" evidence="11"/>
<comment type="subunit">
    <text evidence="11">Monomer.</text>
</comment>
<comment type="subcellular location">
    <subcellularLocation>
        <location evidence="11">Cytoplasm</location>
    </subcellularLocation>
</comment>
<evidence type="ECO:0000256" key="9">
    <source>
        <dbReference type="ARBA" id="ARBA00022842"/>
    </source>
</evidence>
<evidence type="ECO:0000256" key="2">
    <source>
        <dbReference type="ARBA" id="ARBA00022527"/>
    </source>
</evidence>
<feature type="domain" description="Aminoglycoside phosphotransferase" evidence="12">
    <location>
        <begin position="43"/>
        <end position="274"/>
    </location>
</feature>
<dbReference type="Gene3D" id="1.20.1270.170">
    <property type="match status" value="1"/>
</dbReference>
<reference evidence="13 14" key="1">
    <citation type="submission" date="2022-08" db="EMBL/GenBank/DDBJ databases">
        <title>Reclassification of Massilia species as members of the genera Telluria, Duganella, Pseudoduganella, Mokoshia gen. nov. and Zemynaea gen. nov. using orthogonal and non-orthogonal genome-based approaches.</title>
        <authorList>
            <person name="Bowman J.P."/>
        </authorList>
    </citation>
    <scope>NUCLEOTIDE SEQUENCE [LARGE SCALE GENOMIC DNA]</scope>
    <source>
        <strain evidence="13 14">JCM 31606</strain>
    </source>
</reference>
<dbReference type="InterPro" id="IPR002575">
    <property type="entry name" value="Aminoglycoside_PTrfase"/>
</dbReference>
<dbReference type="PANTHER" id="PTHR39573">
    <property type="entry name" value="STRESS RESPONSE KINASE A"/>
    <property type="match status" value="1"/>
</dbReference>
<dbReference type="InterPro" id="IPR032882">
    <property type="entry name" value="SrkA/RdoA"/>
</dbReference>
<dbReference type="NCBIfam" id="NF008738">
    <property type="entry name" value="PRK11768.1"/>
    <property type="match status" value="1"/>
</dbReference>
<dbReference type="RefSeq" id="WP_258813910.1">
    <property type="nucleotide sequence ID" value="NZ_JANUGU010000009.1"/>
</dbReference>
<dbReference type="PANTHER" id="PTHR39573:SF1">
    <property type="entry name" value="STRESS RESPONSE KINASE A"/>
    <property type="match status" value="1"/>
</dbReference>
<dbReference type="Proteomes" id="UP001204621">
    <property type="component" value="Unassembled WGS sequence"/>
</dbReference>
<dbReference type="InterPro" id="IPR011009">
    <property type="entry name" value="Kinase-like_dom_sf"/>
</dbReference>
<organism evidence="13 14">
    <name type="scientific">Massilia terrae</name>
    <dbReference type="NCBI Taxonomy" id="1811224"/>
    <lineage>
        <taxon>Bacteria</taxon>
        <taxon>Pseudomonadati</taxon>
        <taxon>Pseudomonadota</taxon>
        <taxon>Betaproteobacteria</taxon>
        <taxon>Burkholderiales</taxon>
        <taxon>Oxalobacteraceae</taxon>
        <taxon>Telluria group</taxon>
        <taxon>Massilia</taxon>
    </lineage>
</organism>
<dbReference type="Pfam" id="PF01636">
    <property type="entry name" value="APH"/>
    <property type="match status" value="1"/>
</dbReference>
<keyword evidence="9 11" id="KW-0460">Magnesium</keyword>
<keyword evidence="8 11" id="KW-0067">ATP-binding</keyword>
<evidence type="ECO:0000313" key="14">
    <source>
        <dbReference type="Proteomes" id="UP001204621"/>
    </source>
</evidence>
<keyword evidence="6 11" id="KW-0547">Nucleotide-binding</keyword>
<evidence type="ECO:0000259" key="12">
    <source>
        <dbReference type="Pfam" id="PF01636"/>
    </source>
</evidence>
<keyword evidence="10 11" id="KW-0346">Stress response</keyword>
<dbReference type="SUPFAM" id="SSF56112">
    <property type="entry name" value="Protein kinase-like (PK-like)"/>
    <property type="match status" value="1"/>
</dbReference>
<dbReference type="Gene3D" id="3.30.200.70">
    <property type="match status" value="1"/>
</dbReference>
<protein>
    <recommendedName>
        <fullName evidence="11">Stress response kinase A</fullName>
        <ecNumber evidence="11">2.7.11.1</ecNumber>
    </recommendedName>
    <alternativeName>
        <fullName evidence="11">Serine/threonine-protein kinase SrkA</fullName>
    </alternativeName>
</protein>
<feature type="active site" evidence="11">
    <location>
        <position position="228"/>
    </location>
</feature>
<gene>
    <name evidence="11" type="primary">srkA</name>
    <name evidence="13" type="ORF">NX778_21835</name>
</gene>